<keyword evidence="2" id="KW-1185">Reference proteome</keyword>
<comment type="caution">
    <text evidence="1">The sequence shown here is derived from an EMBL/GenBank/DDBJ whole genome shotgun (WGS) entry which is preliminary data.</text>
</comment>
<dbReference type="EMBL" id="WMII01000003">
    <property type="protein sequence ID" value="MTH63600.1"/>
    <property type="molecule type" value="Genomic_DNA"/>
</dbReference>
<evidence type="ECO:0000313" key="1">
    <source>
        <dbReference type="EMBL" id="MTH63600.1"/>
    </source>
</evidence>
<organism evidence="1 2">
    <name type="scientific">Paracoccus shanxieyensis</name>
    <dbReference type="NCBI Taxonomy" id="2675752"/>
    <lineage>
        <taxon>Bacteria</taxon>
        <taxon>Pseudomonadati</taxon>
        <taxon>Pseudomonadota</taxon>
        <taxon>Alphaproteobacteria</taxon>
        <taxon>Rhodobacterales</taxon>
        <taxon>Paracoccaceae</taxon>
        <taxon>Paracoccus</taxon>
    </lineage>
</organism>
<evidence type="ECO:0000313" key="2">
    <source>
        <dbReference type="Proteomes" id="UP000478740"/>
    </source>
</evidence>
<dbReference type="RefSeq" id="WP_155043512.1">
    <property type="nucleotide sequence ID" value="NZ_WMIH01000002.1"/>
</dbReference>
<dbReference type="AlphaFoldDB" id="A0A6L6IX36"/>
<reference evidence="1 2" key="1">
    <citation type="submission" date="2019-11" db="EMBL/GenBank/DDBJ databases">
        <authorList>
            <person name="Dong K."/>
        </authorList>
    </citation>
    <scope>NUCLEOTIDE SEQUENCE [LARGE SCALE GENOMIC DNA]</scope>
    <source>
        <strain evidence="1 2">DK608</strain>
    </source>
</reference>
<proteinExistence type="predicted"/>
<name>A0A6L6IX36_9RHOB</name>
<protein>
    <recommendedName>
        <fullName evidence="3">Sulfotransferase</fullName>
    </recommendedName>
</protein>
<dbReference type="SUPFAM" id="SSF52540">
    <property type="entry name" value="P-loop containing nucleoside triphosphate hydrolases"/>
    <property type="match status" value="1"/>
</dbReference>
<dbReference type="Pfam" id="PF13469">
    <property type="entry name" value="Sulfotransfer_3"/>
    <property type="match status" value="1"/>
</dbReference>
<dbReference type="InterPro" id="IPR027417">
    <property type="entry name" value="P-loop_NTPase"/>
</dbReference>
<dbReference type="Gene3D" id="3.40.50.300">
    <property type="entry name" value="P-loop containing nucleotide triphosphate hydrolases"/>
    <property type="match status" value="1"/>
</dbReference>
<evidence type="ECO:0008006" key="3">
    <source>
        <dbReference type="Google" id="ProtNLM"/>
    </source>
</evidence>
<accession>A0A6L6IX36</accession>
<gene>
    <name evidence="1" type="ORF">GL284_04865</name>
</gene>
<dbReference type="Proteomes" id="UP000478740">
    <property type="component" value="Unassembled WGS sequence"/>
</dbReference>
<sequence length="219" mass="25070">MLNFDHAFIVTYGRSGSTLLQGVLNTIPGAEIRGENGNALFVLFQAARHLRITSPHGKKANDPTHPWYGAHLIDHEMFEAELVAAFKGNVMAGSEHNLLRGFKEIRYQTMTRDQLWDYLAFLRQYFPRTAFIMNTRNLDEVIASNARAKHMIGEAELRHADQNFRDYAAEFPDHAYHTHYDDFTADPLVLRGLFDFLGARMDEDAVAKVMGRTHSMRTR</sequence>